<feature type="non-terminal residue" evidence="2">
    <location>
        <position position="1"/>
    </location>
</feature>
<reference evidence="2" key="1">
    <citation type="journal article" date="2014" name="Front. Microbiol.">
        <title>High frequency of phylogenetically diverse reductive dehalogenase-homologous genes in deep subseafloor sedimentary metagenomes.</title>
        <authorList>
            <person name="Kawai M."/>
            <person name="Futagami T."/>
            <person name="Toyoda A."/>
            <person name="Takaki Y."/>
            <person name="Nishi S."/>
            <person name="Hori S."/>
            <person name="Arai W."/>
            <person name="Tsubouchi T."/>
            <person name="Morono Y."/>
            <person name="Uchiyama I."/>
            <person name="Ito T."/>
            <person name="Fujiyama A."/>
            <person name="Inagaki F."/>
            <person name="Takami H."/>
        </authorList>
    </citation>
    <scope>NUCLEOTIDE SEQUENCE</scope>
    <source>
        <strain evidence="2">Expedition CK06-06</strain>
    </source>
</reference>
<protein>
    <submittedName>
        <fullName evidence="2">Uncharacterized protein</fullName>
    </submittedName>
</protein>
<proteinExistence type="predicted"/>
<organism evidence="2">
    <name type="scientific">marine sediment metagenome</name>
    <dbReference type="NCBI Taxonomy" id="412755"/>
    <lineage>
        <taxon>unclassified sequences</taxon>
        <taxon>metagenomes</taxon>
        <taxon>ecological metagenomes</taxon>
    </lineage>
</organism>
<dbReference type="AlphaFoldDB" id="X1EAS3"/>
<sequence>IRIRNKINIMLITALFLHRMANNLFIFALRPATSD</sequence>
<evidence type="ECO:0000313" key="2">
    <source>
        <dbReference type="EMBL" id="GAH05773.1"/>
    </source>
</evidence>
<gene>
    <name evidence="2" type="ORF">S01H4_60666</name>
</gene>
<name>X1EAS3_9ZZZZ</name>
<evidence type="ECO:0000256" key="1">
    <source>
        <dbReference type="SAM" id="Phobius"/>
    </source>
</evidence>
<feature type="transmembrane region" description="Helical" evidence="1">
    <location>
        <begin position="7"/>
        <end position="29"/>
    </location>
</feature>
<dbReference type="EMBL" id="BART01035825">
    <property type="protein sequence ID" value="GAH05773.1"/>
    <property type="molecule type" value="Genomic_DNA"/>
</dbReference>
<comment type="caution">
    <text evidence="2">The sequence shown here is derived from an EMBL/GenBank/DDBJ whole genome shotgun (WGS) entry which is preliminary data.</text>
</comment>
<keyword evidence="1" id="KW-0472">Membrane</keyword>
<keyword evidence="1" id="KW-0812">Transmembrane</keyword>
<keyword evidence="1" id="KW-1133">Transmembrane helix</keyword>
<accession>X1EAS3</accession>